<dbReference type="InterPro" id="IPR012334">
    <property type="entry name" value="Pectin_lyas_fold"/>
</dbReference>
<dbReference type="PANTHER" id="PTHR31321:SF81">
    <property type="entry name" value="PECTINESTERASE"/>
    <property type="match status" value="1"/>
</dbReference>
<comment type="catalytic activity">
    <reaction evidence="10 12">
        <text>[(1-&gt;4)-alpha-D-galacturonosyl methyl ester](n) + n H2O = [(1-&gt;4)-alpha-D-galacturonosyl](n) + n methanol + n H(+)</text>
        <dbReference type="Rhea" id="RHEA:22380"/>
        <dbReference type="Rhea" id="RHEA-COMP:14570"/>
        <dbReference type="Rhea" id="RHEA-COMP:14573"/>
        <dbReference type="ChEBI" id="CHEBI:15377"/>
        <dbReference type="ChEBI" id="CHEBI:15378"/>
        <dbReference type="ChEBI" id="CHEBI:17790"/>
        <dbReference type="ChEBI" id="CHEBI:140522"/>
        <dbReference type="ChEBI" id="CHEBI:140523"/>
        <dbReference type="EC" id="3.1.1.11"/>
    </reaction>
</comment>
<evidence type="ECO:0000256" key="1">
    <source>
        <dbReference type="ARBA" id="ARBA00004191"/>
    </source>
</evidence>
<evidence type="ECO:0000256" key="7">
    <source>
        <dbReference type="ARBA" id="ARBA00022729"/>
    </source>
</evidence>
<dbReference type="GO" id="GO:0030599">
    <property type="term" value="F:pectinesterase activity"/>
    <property type="evidence" value="ECO:0007669"/>
    <property type="project" value="UniProtKB-UniRule"/>
</dbReference>
<evidence type="ECO:0000256" key="4">
    <source>
        <dbReference type="ARBA" id="ARBA00013229"/>
    </source>
</evidence>
<evidence type="ECO:0000256" key="9">
    <source>
        <dbReference type="ARBA" id="ARBA00023085"/>
    </source>
</evidence>
<feature type="active site" evidence="11">
    <location>
        <position position="278"/>
    </location>
</feature>
<evidence type="ECO:0000256" key="3">
    <source>
        <dbReference type="ARBA" id="ARBA00008891"/>
    </source>
</evidence>
<proteinExistence type="inferred from homology"/>
<sequence length="417" mass="46288">MSISISNPLLIGILYPHSYHGKASCTATTYLMASKSHFYLNTLFILLLSIFCVKSSSSSLSDTETDYIRWVSWNVHNHQNRAMLRAKSTIQAPGAGGKLVLDDKLRRAEMNSVRVNVSQDGAGDFKTIGDAISSIPPNNTRRVIIAIKPGVYRINYSREKIFIPRTLPFLTFLGDWSEPPTITGNDTASVSGNDGKPLRTYQSATVAVDANYFVAINMKFENTAPHVIGTRQEQAVAVRISGTKAAFYNCSFYGDQDTLYDHKGLHYFSNCFIQGSVDFIFGSGRSFYENCHLNSIAKKVASLTARKRSNSSLASGFSFKDSTITGSGLIYLGRAWGDYSRVVFAYTYMDKIVLPQGWNDWGDQRRDSRVYYGEYKCSGPGANLTGRVTWARVLTDEEAGPFIGAYYVEGDTWLISP</sequence>
<keyword evidence="9 12" id="KW-0063">Aspartyl esterase</keyword>
<dbReference type="InterPro" id="IPR033131">
    <property type="entry name" value="Pectinesterase_Asp_AS"/>
</dbReference>
<dbReference type="InterPro" id="IPR011050">
    <property type="entry name" value="Pectin_lyase_fold/virulence"/>
</dbReference>
<keyword evidence="6" id="KW-0964">Secreted</keyword>
<name>A0AAD6NPP9_9ROSI</name>
<dbReference type="InterPro" id="IPR000070">
    <property type="entry name" value="Pectinesterase_cat"/>
</dbReference>
<dbReference type="SUPFAM" id="SSF51126">
    <property type="entry name" value="Pectin lyase-like"/>
    <property type="match status" value="1"/>
</dbReference>
<evidence type="ECO:0000256" key="11">
    <source>
        <dbReference type="PROSITE-ProRule" id="PRU10040"/>
    </source>
</evidence>
<dbReference type="FunFam" id="2.160.20.10:FF:000008">
    <property type="entry name" value="Pectinesterase"/>
    <property type="match status" value="1"/>
</dbReference>
<comment type="pathway">
    <text evidence="2 12">Glycan metabolism; pectin degradation; 2-dehydro-3-deoxy-D-gluconate from pectin: step 1/5.</text>
</comment>
<evidence type="ECO:0000256" key="8">
    <source>
        <dbReference type="ARBA" id="ARBA00022801"/>
    </source>
</evidence>
<comment type="caution">
    <text evidence="14">The sequence shown here is derived from an EMBL/GenBank/DDBJ whole genome shotgun (WGS) entry which is preliminary data.</text>
</comment>
<accession>A0AAD6NPP9</accession>
<dbReference type="AlphaFoldDB" id="A0AAD6NPP9"/>
<evidence type="ECO:0000256" key="5">
    <source>
        <dbReference type="ARBA" id="ARBA00022512"/>
    </source>
</evidence>
<comment type="similarity">
    <text evidence="3">Belongs to the pectinesterase family.</text>
</comment>
<protein>
    <recommendedName>
        <fullName evidence="4 12">Pectinesterase</fullName>
        <ecNumber evidence="4 12">3.1.1.11</ecNumber>
    </recommendedName>
</protein>
<evidence type="ECO:0000259" key="13">
    <source>
        <dbReference type="Pfam" id="PF01095"/>
    </source>
</evidence>
<feature type="domain" description="Pectinesterase catalytic" evidence="13">
    <location>
        <begin position="115"/>
        <end position="411"/>
    </location>
</feature>
<dbReference type="GO" id="GO:0045490">
    <property type="term" value="P:pectin catabolic process"/>
    <property type="evidence" value="ECO:0007669"/>
    <property type="project" value="UniProtKB-UniRule"/>
</dbReference>
<keyword evidence="15" id="KW-1185">Reference proteome</keyword>
<dbReference type="PROSITE" id="PS00503">
    <property type="entry name" value="PECTINESTERASE_2"/>
    <property type="match status" value="1"/>
</dbReference>
<keyword evidence="7" id="KW-0732">Signal</keyword>
<organism evidence="14 15">
    <name type="scientific">Salix udensis</name>
    <dbReference type="NCBI Taxonomy" id="889485"/>
    <lineage>
        <taxon>Eukaryota</taxon>
        <taxon>Viridiplantae</taxon>
        <taxon>Streptophyta</taxon>
        <taxon>Embryophyta</taxon>
        <taxon>Tracheophyta</taxon>
        <taxon>Spermatophyta</taxon>
        <taxon>Magnoliopsida</taxon>
        <taxon>eudicotyledons</taxon>
        <taxon>Gunneridae</taxon>
        <taxon>Pentapetalae</taxon>
        <taxon>rosids</taxon>
        <taxon>fabids</taxon>
        <taxon>Malpighiales</taxon>
        <taxon>Salicaceae</taxon>
        <taxon>Saliceae</taxon>
        <taxon>Salix</taxon>
    </lineage>
</organism>
<dbReference type="Proteomes" id="UP001162972">
    <property type="component" value="Chromosome 14"/>
</dbReference>
<comment type="subcellular location">
    <subcellularLocation>
        <location evidence="1">Secreted</location>
        <location evidence="1">Cell wall</location>
    </subcellularLocation>
</comment>
<evidence type="ECO:0000313" key="14">
    <source>
        <dbReference type="EMBL" id="KAJ6400927.1"/>
    </source>
</evidence>
<dbReference type="EMBL" id="JAPFFJ010000019">
    <property type="protein sequence ID" value="KAJ6400927.1"/>
    <property type="molecule type" value="Genomic_DNA"/>
</dbReference>
<dbReference type="EC" id="3.1.1.11" evidence="4 12"/>
<dbReference type="GO" id="GO:0042545">
    <property type="term" value="P:cell wall modification"/>
    <property type="evidence" value="ECO:0007669"/>
    <property type="project" value="UniProtKB-UniRule"/>
</dbReference>
<keyword evidence="5" id="KW-0134">Cell wall</keyword>
<evidence type="ECO:0000313" key="15">
    <source>
        <dbReference type="Proteomes" id="UP001162972"/>
    </source>
</evidence>
<evidence type="ECO:0000256" key="6">
    <source>
        <dbReference type="ARBA" id="ARBA00022525"/>
    </source>
</evidence>
<dbReference type="Gene3D" id="2.160.20.10">
    <property type="entry name" value="Single-stranded right-handed beta-helix, Pectin lyase-like"/>
    <property type="match status" value="1"/>
</dbReference>
<dbReference type="Pfam" id="PF01095">
    <property type="entry name" value="Pectinesterase"/>
    <property type="match status" value="1"/>
</dbReference>
<evidence type="ECO:0000256" key="2">
    <source>
        <dbReference type="ARBA" id="ARBA00005184"/>
    </source>
</evidence>
<dbReference type="PANTHER" id="PTHR31321">
    <property type="entry name" value="ACYL-COA THIOESTER HYDROLASE YBHC-RELATED"/>
    <property type="match status" value="1"/>
</dbReference>
<reference evidence="14 15" key="1">
    <citation type="journal article" date="2023" name="Int. J. Mol. Sci.">
        <title>De Novo Assembly and Annotation of 11 Diverse Shrub Willow (Salix) Genomes Reveals Novel Gene Organization in Sex-Linked Regions.</title>
        <authorList>
            <person name="Hyden B."/>
            <person name="Feng K."/>
            <person name="Yates T.B."/>
            <person name="Jawdy S."/>
            <person name="Cereghino C."/>
            <person name="Smart L.B."/>
            <person name="Muchero W."/>
        </authorList>
    </citation>
    <scope>NUCLEOTIDE SEQUENCE [LARGE SCALE GENOMIC DNA]</scope>
    <source>
        <tissue evidence="14">Shoot tip</tissue>
    </source>
</reference>
<evidence type="ECO:0000256" key="12">
    <source>
        <dbReference type="RuleBase" id="RU000589"/>
    </source>
</evidence>
<keyword evidence="8 12" id="KW-0378">Hydrolase</keyword>
<gene>
    <name evidence="14" type="ORF">OIU84_016366</name>
</gene>
<evidence type="ECO:0000256" key="10">
    <source>
        <dbReference type="ARBA" id="ARBA00047928"/>
    </source>
</evidence>